<reference evidence="1 2" key="1">
    <citation type="submission" date="2014-02" db="EMBL/GenBank/DDBJ databases">
        <title>Vibrio fortis Dalian14 Genome Sequencing.</title>
        <authorList>
            <person name="Wang Y."/>
            <person name="Song L."/>
            <person name="Liu G."/>
            <person name="Ding J."/>
        </authorList>
    </citation>
    <scope>NUCLEOTIDE SEQUENCE [LARGE SCALE GENOMIC DNA]</scope>
    <source>
        <strain evidence="1 2">Dalian14</strain>
    </source>
</reference>
<dbReference type="RefSeq" id="WP_032553308.1">
    <property type="nucleotide sequence ID" value="NZ_JFFR01000031.1"/>
</dbReference>
<dbReference type="OrthoDB" id="1113830at2"/>
<organism evidence="1 2">
    <name type="scientific">Vibrio fortis</name>
    <dbReference type="NCBI Taxonomy" id="212667"/>
    <lineage>
        <taxon>Bacteria</taxon>
        <taxon>Pseudomonadati</taxon>
        <taxon>Pseudomonadota</taxon>
        <taxon>Gammaproteobacteria</taxon>
        <taxon>Vibrionales</taxon>
        <taxon>Vibrionaceae</taxon>
        <taxon>Vibrio</taxon>
    </lineage>
</organism>
<dbReference type="InterPro" id="IPR008551">
    <property type="entry name" value="TANGO2"/>
</dbReference>
<evidence type="ECO:0000313" key="1">
    <source>
        <dbReference type="EMBL" id="KDN26669.1"/>
    </source>
</evidence>
<evidence type="ECO:0008006" key="3">
    <source>
        <dbReference type="Google" id="ProtNLM"/>
    </source>
</evidence>
<dbReference type="EMBL" id="JFFR01000031">
    <property type="protein sequence ID" value="KDN26669.1"/>
    <property type="molecule type" value="Genomic_DNA"/>
</dbReference>
<dbReference type="STRING" id="212667.VFDL14_13405"/>
<dbReference type="AlphaFoldDB" id="A0A066URD5"/>
<name>A0A066URD5_9VIBR</name>
<sequence>MCSVSWLLEENGYQVFFNRDEQKTRALAMPPKQYQVNGVDIIMPLDPTGGGSWISINEFGLSLCLLNNYQGIVPDGPLISRGLLLKNMSSSRNIAQLTEAFHRLELSSFAPFTLLAFAPNLTQHNGVVVAYKWDGVQQSIVETDSPLFSSGVDLARVQAYRQAKYDQLISTGKNQQNLLMFHSHHHSEQPHLGTCMHRSDAHTVSFSHLRNRHGQASMFYAPGAPCEPIKPEQINQQRFTFDFAPAINL</sequence>
<evidence type="ECO:0000313" key="2">
    <source>
        <dbReference type="Proteomes" id="UP000027219"/>
    </source>
</evidence>
<dbReference type="Pfam" id="PF05742">
    <property type="entry name" value="TANGO2"/>
    <property type="match status" value="1"/>
</dbReference>
<protein>
    <recommendedName>
        <fullName evidence="3">NRDE family protein</fullName>
    </recommendedName>
</protein>
<keyword evidence="2" id="KW-1185">Reference proteome</keyword>
<dbReference type="Proteomes" id="UP000027219">
    <property type="component" value="Unassembled WGS sequence"/>
</dbReference>
<gene>
    <name evidence="1" type="ORF">VFDL14_13405</name>
</gene>
<accession>A0A066URD5</accession>
<comment type="caution">
    <text evidence="1">The sequence shown here is derived from an EMBL/GenBank/DDBJ whole genome shotgun (WGS) entry which is preliminary data.</text>
</comment>
<proteinExistence type="predicted"/>